<organism evidence="1 2">
    <name type="scientific">Solanum verrucosum</name>
    <dbReference type="NCBI Taxonomy" id="315347"/>
    <lineage>
        <taxon>Eukaryota</taxon>
        <taxon>Viridiplantae</taxon>
        <taxon>Streptophyta</taxon>
        <taxon>Embryophyta</taxon>
        <taxon>Tracheophyta</taxon>
        <taxon>Spermatophyta</taxon>
        <taxon>Magnoliopsida</taxon>
        <taxon>eudicotyledons</taxon>
        <taxon>Gunneridae</taxon>
        <taxon>Pentapetalae</taxon>
        <taxon>asterids</taxon>
        <taxon>lamiids</taxon>
        <taxon>Solanales</taxon>
        <taxon>Solanaceae</taxon>
        <taxon>Solanoideae</taxon>
        <taxon>Solaneae</taxon>
        <taxon>Solanum</taxon>
    </lineage>
</organism>
<evidence type="ECO:0000313" key="2">
    <source>
        <dbReference type="Proteomes" id="UP001234989"/>
    </source>
</evidence>
<dbReference type="CDD" id="cd06222">
    <property type="entry name" value="RNase_H_like"/>
    <property type="match status" value="1"/>
</dbReference>
<dbReference type="InterPro" id="IPR044730">
    <property type="entry name" value="RNase_H-like_dom_plant"/>
</dbReference>
<dbReference type="PANTHER" id="PTHR47723:SF7">
    <property type="entry name" value="RNASE H FAMILY PROTEIN"/>
    <property type="match status" value="1"/>
</dbReference>
<dbReference type="Proteomes" id="UP001234989">
    <property type="component" value="Chromosome 5"/>
</dbReference>
<dbReference type="AlphaFoldDB" id="A0AAF0TRI2"/>
<keyword evidence="2" id="KW-1185">Reference proteome</keyword>
<dbReference type="InterPro" id="IPR053151">
    <property type="entry name" value="RNase_H-like"/>
</dbReference>
<evidence type="ECO:0008006" key="3">
    <source>
        <dbReference type="Google" id="ProtNLM"/>
    </source>
</evidence>
<dbReference type="Gene3D" id="3.30.420.10">
    <property type="entry name" value="Ribonuclease H-like superfamily/Ribonuclease H"/>
    <property type="match status" value="1"/>
</dbReference>
<dbReference type="InterPro" id="IPR036397">
    <property type="entry name" value="RNaseH_sf"/>
</dbReference>
<name>A0AAF0TRI2_SOLVR</name>
<dbReference type="InterPro" id="IPR012337">
    <property type="entry name" value="RNaseH-like_sf"/>
</dbReference>
<gene>
    <name evidence="1" type="ORF">MTR67_023572</name>
</gene>
<dbReference type="PANTHER" id="PTHR47723">
    <property type="entry name" value="OS05G0353850 PROTEIN"/>
    <property type="match status" value="1"/>
</dbReference>
<accession>A0AAF0TRI2</accession>
<protein>
    <recommendedName>
        <fullName evidence="3">Reverse transcriptase domain-containing protein</fullName>
    </recommendedName>
</protein>
<proteinExistence type="predicted"/>
<evidence type="ECO:0000313" key="1">
    <source>
        <dbReference type="EMBL" id="WMV30187.1"/>
    </source>
</evidence>
<dbReference type="SUPFAM" id="SSF53098">
    <property type="entry name" value="Ribonuclease H-like"/>
    <property type="match status" value="1"/>
</dbReference>
<reference evidence="1" key="1">
    <citation type="submission" date="2023-08" db="EMBL/GenBank/DDBJ databases">
        <title>A de novo genome assembly of Solanum verrucosum Schlechtendal, a Mexican diploid species geographically isolated from the other diploid A-genome species in potato relatives.</title>
        <authorList>
            <person name="Hosaka K."/>
        </authorList>
    </citation>
    <scope>NUCLEOTIDE SEQUENCE</scope>
    <source>
        <tissue evidence="1">Young leaves</tissue>
    </source>
</reference>
<sequence>MNPNSAASPDGIGDNQPGFVRGKSITESIMLSQEITHGIKKAQIGNNVIIKLDMAKAYDRVSSSIICLIPNYKGFFMEPKGPQINHLRFADDVIIFAATDIHSLKLIMDKLGEYEHTSGQLINREKSNFMIPDHTHQDIINTIQEVTNFSQKISPITYPGYPLYIGRQRISYYSYLVEKISKRDGMKWITSSFKDILQVISGGFLQLPVSWPEVVDCIAKCNQDIRITLVMWKTPPMNKYKLNTDGSALQNPGKIGGGGILRDDQGVSIYAFVVPFGEGTNNQAEVSIPWRMHREANSIADLLAKHSHQQDIEQHYYTPYQLPQTVKGSYLLEKMGVHNFRRKKLKRIKKPP</sequence>
<dbReference type="EMBL" id="CP133616">
    <property type="protein sequence ID" value="WMV30187.1"/>
    <property type="molecule type" value="Genomic_DNA"/>
</dbReference>
<dbReference type="GO" id="GO:0003676">
    <property type="term" value="F:nucleic acid binding"/>
    <property type="evidence" value="ECO:0007669"/>
    <property type="project" value="InterPro"/>
</dbReference>